<gene>
    <name evidence="1" type="ORF">AVDCRST_MAG05-4959</name>
</gene>
<protein>
    <submittedName>
        <fullName evidence="1">Uncharacterized protein</fullName>
    </submittedName>
</protein>
<dbReference type="EMBL" id="CADCVM010000528">
    <property type="protein sequence ID" value="CAA9536793.1"/>
    <property type="molecule type" value="Genomic_DNA"/>
</dbReference>
<accession>A0A6J4U0L6</accession>
<organism evidence="1">
    <name type="scientific">uncultured Rubrobacteraceae bacterium</name>
    <dbReference type="NCBI Taxonomy" id="349277"/>
    <lineage>
        <taxon>Bacteria</taxon>
        <taxon>Bacillati</taxon>
        <taxon>Actinomycetota</taxon>
        <taxon>Rubrobacteria</taxon>
        <taxon>Rubrobacterales</taxon>
        <taxon>Rubrobacteraceae</taxon>
        <taxon>environmental samples</taxon>
    </lineage>
</organism>
<dbReference type="AlphaFoldDB" id="A0A6J4U0L6"/>
<name>A0A6J4U0L6_9ACTN</name>
<evidence type="ECO:0000313" key="1">
    <source>
        <dbReference type="EMBL" id="CAA9536793.1"/>
    </source>
</evidence>
<reference evidence="1" key="1">
    <citation type="submission" date="2020-02" db="EMBL/GenBank/DDBJ databases">
        <authorList>
            <person name="Meier V. D."/>
        </authorList>
    </citation>
    <scope>NUCLEOTIDE SEQUENCE</scope>
    <source>
        <strain evidence="1">AVDCRST_MAG05</strain>
    </source>
</reference>
<proteinExistence type="predicted"/>
<sequence>MARDRDPSDRRAVLVRAPRDRDADLPRLYSGMNASMDRICAGYGDNGLGLLADFLGRTADSRRSATDELSAE</sequence>